<dbReference type="EMBL" id="CAEZYJ010000003">
    <property type="protein sequence ID" value="CAB4710377.1"/>
    <property type="molecule type" value="Genomic_DNA"/>
</dbReference>
<dbReference type="GO" id="GO:0047804">
    <property type="term" value="F:cysteine-S-conjugate beta-lyase activity"/>
    <property type="evidence" value="ECO:0007669"/>
    <property type="project" value="UniProtKB-EC"/>
</dbReference>
<name>A0A6J6MPD9_9ZZZZ</name>
<dbReference type="PANTHER" id="PTHR43525:SF2">
    <property type="entry name" value="CYSTATHIONINE BETA-LYASE-RELATED"/>
    <property type="match status" value="1"/>
</dbReference>
<evidence type="ECO:0000313" key="10">
    <source>
        <dbReference type="EMBL" id="CAB4767630.1"/>
    </source>
</evidence>
<dbReference type="PANTHER" id="PTHR43525">
    <property type="entry name" value="PROTEIN MALY"/>
    <property type="match status" value="1"/>
</dbReference>
<evidence type="ECO:0000259" key="6">
    <source>
        <dbReference type="Pfam" id="PF00155"/>
    </source>
</evidence>
<dbReference type="Gene3D" id="3.40.640.10">
    <property type="entry name" value="Type I PLP-dependent aspartate aminotransferase-like (Major domain)"/>
    <property type="match status" value="1"/>
</dbReference>
<evidence type="ECO:0000256" key="3">
    <source>
        <dbReference type="ARBA" id="ARBA00022898"/>
    </source>
</evidence>
<dbReference type="EMBL" id="CAFBLI010000016">
    <property type="protein sequence ID" value="CAB4859589.1"/>
    <property type="molecule type" value="Genomic_DNA"/>
</dbReference>
<evidence type="ECO:0000256" key="1">
    <source>
        <dbReference type="ARBA" id="ARBA00001933"/>
    </source>
</evidence>
<dbReference type="AlphaFoldDB" id="A0A6J6MPD9"/>
<dbReference type="Pfam" id="PF00155">
    <property type="entry name" value="Aminotran_1_2"/>
    <property type="match status" value="1"/>
</dbReference>
<comment type="cofactor">
    <cofactor evidence="1">
        <name>pyridoxal 5'-phosphate</name>
        <dbReference type="ChEBI" id="CHEBI:597326"/>
    </cofactor>
</comment>
<reference evidence="8" key="1">
    <citation type="submission" date="2020-05" db="EMBL/GenBank/DDBJ databases">
        <authorList>
            <person name="Chiriac C."/>
            <person name="Salcher M."/>
            <person name="Ghai R."/>
            <person name="Kavagutti S V."/>
        </authorList>
    </citation>
    <scope>NUCLEOTIDE SEQUENCE</scope>
</reference>
<dbReference type="EC" id="4.4.1.13" evidence="2"/>
<protein>
    <recommendedName>
        <fullName evidence="2">cysteine-S-conjugate beta-lyase</fullName>
        <ecNumber evidence="2">4.4.1.13</ecNumber>
    </recommendedName>
</protein>
<evidence type="ECO:0000313" key="9">
    <source>
        <dbReference type="EMBL" id="CAB4710377.1"/>
    </source>
</evidence>
<evidence type="ECO:0000256" key="5">
    <source>
        <dbReference type="ARBA" id="ARBA00037974"/>
    </source>
</evidence>
<proteinExistence type="inferred from homology"/>
<keyword evidence="3" id="KW-0663">Pyridoxal phosphate</keyword>
<evidence type="ECO:0000313" key="7">
    <source>
        <dbReference type="EMBL" id="CAB4593399.1"/>
    </source>
</evidence>
<gene>
    <name evidence="7" type="ORF">UFOPK1811_00312</name>
    <name evidence="8" type="ORF">UFOPK2360_00185</name>
    <name evidence="9" type="ORF">UFOPK2659_00056</name>
    <name evidence="10" type="ORF">UFOPK2922_00135</name>
    <name evidence="11" type="ORF">UFOPK3306_00344</name>
    <name evidence="12" type="ORF">UFOPK4209_00043</name>
</gene>
<dbReference type="CDD" id="cd00609">
    <property type="entry name" value="AAT_like"/>
    <property type="match status" value="1"/>
</dbReference>
<sequence length="379" mass="41734">MKPIEADSLAQLRQRKSAKWRAFPADVLPLPVAEMDFPISDSIKKVLHDLVERSDLGYLAAVPELPEAFAAFAKRRWNWIVEPEHLHLGTDVGVVIVEILRLLGKPGDRVVITTPVYPAFAYWIKEVHMEVDERPLIAENGSWSLDFADIEKAFADGAKFFLMSSPHNPLGLIFGKEDLAKLAELAKAYGVVIISDEIHAPLTYTTGKFIPFLTISDTAREVGITVTSASKSWNLAGLKCGFFYTQSEKLREDLAPLAMGIHHRASITGAFSMVAAFNDSDEWLDSVIARLEINKKLIDELISGTPLKVSNPHNSYLSWIDFRSTDLGDDPAAVILERAKIAVNSGLAFGEPGKGFVRLNFGTSAEILQSAFSGIKTLL</sequence>
<dbReference type="InterPro" id="IPR004839">
    <property type="entry name" value="Aminotransferase_I/II_large"/>
</dbReference>
<evidence type="ECO:0000256" key="4">
    <source>
        <dbReference type="ARBA" id="ARBA00023239"/>
    </source>
</evidence>
<dbReference type="InterPro" id="IPR051798">
    <property type="entry name" value="Class-II_PLP-Dep_Aminotrans"/>
</dbReference>
<dbReference type="SUPFAM" id="SSF53383">
    <property type="entry name" value="PLP-dependent transferases"/>
    <property type="match status" value="1"/>
</dbReference>
<dbReference type="InterPro" id="IPR015424">
    <property type="entry name" value="PyrdxlP-dep_Trfase"/>
</dbReference>
<dbReference type="EMBL" id="CAEZUJ010000007">
    <property type="protein sequence ID" value="CAB4593399.1"/>
    <property type="molecule type" value="Genomic_DNA"/>
</dbReference>
<evidence type="ECO:0000313" key="12">
    <source>
        <dbReference type="EMBL" id="CAB5033148.1"/>
    </source>
</evidence>
<feature type="domain" description="Aminotransferase class I/classII large" evidence="6">
    <location>
        <begin position="26"/>
        <end position="368"/>
    </location>
</feature>
<organism evidence="8">
    <name type="scientific">freshwater metagenome</name>
    <dbReference type="NCBI Taxonomy" id="449393"/>
    <lineage>
        <taxon>unclassified sequences</taxon>
        <taxon>metagenomes</taxon>
        <taxon>ecological metagenomes</taxon>
    </lineage>
</organism>
<dbReference type="Gene3D" id="3.90.1150.10">
    <property type="entry name" value="Aspartate Aminotransferase, domain 1"/>
    <property type="match status" value="1"/>
</dbReference>
<evidence type="ECO:0000313" key="8">
    <source>
        <dbReference type="EMBL" id="CAB4676161.1"/>
    </source>
</evidence>
<evidence type="ECO:0000256" key="2">
    <source>
        <dbReference type="ARBA" id="ARBA00012224"/>
    </source>
</evidence>
<dbReference type="InterPro" id="IPR015422">
    <property type="entry name" value="PyrdxlP-dep_Trfase_small"/>
</dbReference>
<dbReference type="EMBL" id="CAEZXH010000006">
    <property type="protein sequence ID" value="CAB4676161.1"/>
    <property type="molecule type" value="Genomic_DNA"/>
</dbReference>
<accession>A0A6J6MPD9</accession>
<dbReference type="GO" id="GO:0030170">
    <property type="term" value="F:pyridoxal phosphate binding"/>
    <property type="evidence" value="ECO:0007669"/>
    <property type="project" value="InterPro"/>
</dbReference>
<evidence type="ECO:0000313" key="11">
    <source>
        <dbReference type="EMBL" id="CAB4859589.1"/>
    </source>
</evidence>
<dbReference type="EMBL" id="CAFBPY010000003">
    <property type="protein sequence ID" value="CAB5033148.1"/>
    <property type="molecule type" value="Genomic_DNA"/>
</dbReference>
<comment type="similarity">
    <text evidence="5">Belongs to the class-II pyridoxal-phosphate-dependent aminotransferase family. MalY/PatB cystathionine beta-lyase subfamily.</text>
</comment>
<dbReference type="EMBL" id="CAEZZS010000003">
    <property type="protein sequence ID" value="CAB4767630.1"/>
    <property type="molecule type" value="Genomic_DNA"/>
</dbReference>
<dbReference type="InterPro" id="IPR015421">
    <property type="entry name" value="PyrdxlP-dep_Trfase_major"/>
</dbReference>
<keyword evidence="4" id="KW-0456">Lyase</keyword>